<dbReference type="Proteomes" id="UP000031982">
    <property type="component" value="Unassembled WGS sequence"/>
</dbReference>
<proteinExistence type="predicted"/>
<dbReference type="GeneID" id="92779015"/>
<reference evidence="1 2" key="1">
    <citation type="submission" date="2015-01" db="EMBL/GenBank/DDBJ databases">
        <title>Genome Assembly of Bacillus badius MTCC 1458.</title>
        <authorList>
            <person name="Verma A."/>
            <person name="Khatri I."/>
            <person name="Mual P."/>
            <person name="Subramanian S."/>
            <person name="Krishnamurthi S."/>
        </authorList>
    </citation>
    <scope>NUCLEOTIDE SEQUENCE [LARGE SCALE GENOMIC DNA]</scope>
    <source>
        <strain evidence="1 2">MTCC 1458</strain>
    </source>
</reference>
<sequence length="99" mass="11328">MTFKQNVNASESAGWVGKLQQRGTQKVDVQSVVLMENGKAVMRKDKFFEGRAEDRSWTALHPFSSEFYLGDAPKKGRVYQAAVTWKENETSYTDTFRLD</sequence>
<evidence type="ECO:0000313" key="2">
    <source>
        <dbReference type="Proteomes" id="UP000031982"/>
    </source>
</evidence>
<keyword evidence="2" id="KW-1185">Reference proteome</keyword>
<gene>
    <name evidence="1" type="ORF">SD77_1657</name>
</gene>
<evidence type="ECO:0000313" key="1">
    <source>
        <dbReference type="EMBL" id="KIL77210.1"/>
    </source>
</evidence>
<protein>
    <submittedName>
        <fullName evidence="1">Uncharacterized protein</fullName>
    </submittedName>
</protein>
<accession>A0ABR5AR31</accession>
<name>A0ABR5AR31_BACBA</name>
<dbReference type="RefSeq" id="WP_125474328.1">
    <property type="nucleotide sequence ID" value="NZ_CP082364.1"/>
</dbReference>
<organism evidence="1 2">
    <name type="scientific">Bacillus badius</name>
    <dbReference type="NCBI Taxonomy" id="1455"/>
    <lineage>
        <taxon>Bacteria</taxon>
        <taxon>Bacillati</taxon>
        <taxon>Bacillota</taxon>
        <taxon>Bacilli</taxon>
        <taxon>Bacillales</taxon>
        <taxon>Bacillaceae</taxon>
        <taxon>Pseudobacillus</taxon>
    </lineage>
</organism>
<comment type="caution">
    <text evidence="1">The sequence shown here is derived from an EMBL/GenBank/DDBJ whole genome shotgun (WGS) entry which is preliminary data.</text>
</comment>
<dbReference type="EMBL" id="JXLP01000016">
    <property type="protein sequence ID" value="KIL77210.1"/>
    <property type="molecule type" value="Genomic_DNA"/>
</dbReference>